<dbReference type="GO" id="GO:0004180">
    <property type="term" value="F:carboxypeptidase activity"/>
    <property type="evidence" value="ECO:0007669"/>
    <property type="project" value="UniProtKB-KW"/>
</dbReference>
<proteinExistence type="predicted"/>
<reference evidence="2" key="1">
    <citation type="submission" date="2019-10" db="EMBL/GenBank/DDBJ databases">
        <authorList>
            <person name="Paulsen S."/>
        </authorList>
    </citation>
    <scope>NUCLEOTIDE SEQUENCE</scope>
    <source>
        <strain evidence="2">LMG 19692</strain>
    </source>
</reference>
<protein>
    <submittedName>
        <fullName evidence="2">Carboxypeptidase regulatory-like domain-containing protein</fullName>
    </submittedName>
    <submittedName>
        <fullName evidence="3">Carboxypeptidase-like regulatory domain-containing protein</fullName>
    </submittedName>
</protein>
<reference evidence="3 5" key="2">
    <citation type="submission" date="2023-10" db="EMBL/GenBank/DDBJ databases">
        <title>To unveil natural product biosynthetic capacity in Pseudoalteromonas.</title>
        <authorList>
            <person name="Wang J."/>
        </authorList>
    </citation>
    <scope>NUCLEOTIDE SEQUENCE [LARGE SCALE GENOMIC DNA]</scope>
    <source>
        <strain evidence="3 5">DSM 15914</strain>
    </source>
</reference>
<evidence type="ECO:0000313" key="3">
    <source>
        <dbReference type="EMBL" id="WOX28272.1"/>
    </source>
</evidence>
<evidence type="ECO:0000313" key="5">
    <source>
        <dbReference type="Proteomes" id="UP001304419"/>
    </source>
</evidence>
<accession>A0A8I2GZS0</accession>
<dbReference type="Proteomes" id="UP001304419">
    <property type="component" value="Chromosome 1"/>
</dbReference>
<keyword evidence="2" id="KW-0378">Hydrolase</keyword>
<sequence>MTKMTKSLSGVAIALMAVLSSAASANHNKIPTDFAPQLQIEALPGAQLDGQILQDSSAPLHTNFPFQVRKSQQLTQNMVNMQLNNTGTTPAERSGCPELALDSAVYTNFSAEGQIQCYSVEITEATKVEGLLVNIPAGVDYNLYLFKLEDDNSFTALDYSNLATATTEQVVHKVEPGIYILAAESTQGVATEQAIMGWFSHPEFDAQEANDKPALATTMSSSMTLQGNIDNQNDLDFFTYQTGAAQSQVKLNFSASEQFILELWTGTAWVKATNNQLLNVNVNPNSSVTLRARGDQNNLPPTAAQYALTVSNVDAATKLTSMNAWNNENLTNLLEPSLLEAHQEIGMSGKVIDDAGNAIPYAQVSLRVATHTGQTIGSEDLLTDAQGGFSTMVALPDCTGTDSVVRRNRTYRGTPTNPELWWDISYELADYYYFLTNSSGAIVHQFNHTFAHICKEKIVKSCYWQRDYQNGGEEYICNR</sequence>
<keyword evidence="1" id="KW-0732">Signal</keyword>
<feature type="signal peptide" evidence="1">
    <location>
        <begin position="1"/>
        <end position="25"/>
    </location>
</feature>
<evidence type="ECO:0000313" key="2">
    <source>
        <dbReference type="EMBL" id="NLR21732.1"/>
    </source>
</evidence>
<feature type="chain" id="PRO_5034874003" evidence="1">
    <location>
        <begin position="26"/>
        <end position="479"/>
    </location>
</feature>
<dbReference type="RefSeq" id="WP_130127074.1">
    <property type="nucleotide sequence ID" value="NZ_CBCSDF010000010.1"/>
</dbReference>
<keyword evidence="2" id="KW-0121">Carboxypeptidase</keyword>
<evidence type="ECO:0000256" key="1">
    <source>
        <dbReference type="SAM" id="SignalP"/>
    </source>
</evidence>
<dbReference type="EMBL" id="WEIA01000005">
    <property type="protein sequence ID" value="NLR21732.1"/>
    <property type="molecule type" value="Genomic_DNA"/>
</dbReference>
<evidence type="ECO:0000313" key="4">
    <source>
        <dbReference type="Proteomes" id="UP000646877"/>
    </source>
</evidence>
<gene>
    <name evidence="2" type="ORF">F9Y85_10445</name>
    <name evidence="3" type="ORF">R5H13_16835</name>
</gene>
<organism evidence="2 4">
    <name type="scientific">Pseudoalteromonas maricaloris</name>
    <dbReference type="NCBI Taxonomy" id="184924"/>
    <lineage>
        <taxon>Bacteria</taxon>
        <taxon>Pseudomonadati</taxon>
        <taxon>Pseudomonadota</taxon>
        <taxon>Gammaproteobacteria</taxon>
        <taxon>Alteromonadales</taxon>
        <taxon>Pseudoalteromonadaceae</taxon>
        <taxon>Pseudoalteromonas</taxon>
    </lineage>
</organism>
<dbReference type="Gene3D" id="2.60.120.380">
    <property type="match status" value="1"/>
</dbReference>
<dbReference type="EMBL" id="CP137578">
    <property type="protein sequence ID" value="WOX28272.1"/>
    <property type="molecule type" value="Genomic_DNA"/>
</dbReference>
<name>A0A8I2GZS0_9GAMM</name>
<dbReference type="Proteomes" id="UP000646877">
    <property type="component" value="Unassembled WGS sequence"/>
</dbReference>
<keyword evidence="2" id="KW-0645">Protease</keyword>
<dbReference type="AlphaFoldDB" id="A0A8I2GZS0"/>
<keyword evidence="5" id="KW-1185">Reference proteome</keyword>